<evidence type="ECO:0000313" key="4">
    <source>
        <dbReference type="Proteomes" id="UP001176940"/>
    </source>
</evidence>
<proteinExistence type="predicted"/>
<evidence type="ECO:0000313" key="3">
    <source>
        <dbReference type="EMBL" id="CAJ0954419.1"/>
    </source>
</evidence>
<dbReference type="Proteomes" id="UP001176940">
    <property type="component" value="Unassembled WGS sequence"/>
</dbReference>
<comment type="caution">
    <text evidence="3">The sequence shown here is derived from an EMBL/GenBank/DDBJ whole genome shotgun (WGS) entry which is preliminary data.</text>
</comment>
<name>A0ABN9M2T9_9NEOB</name>
<accession>A0ABN9M2T9</accession>
<evidence type="ECO:0000256" key="1">
    <source>
        <dbReference type="SAM" id="MobiDB-lite"/>
    </source>
</evidence>
<organism evidence="3 4">
    <name type="scientific">Ranitomeya imitator</name>
    <name type="common">mimic poison frog</name>
    <dbReference type="NCBI Taxonomy" id="111125"/>
    <lineage>
        <taxon>Eukaryota</taxon>
        <taxon>Metazoa</taxon>
        <taxon>Chordata</taxon>
        <taxon>Craniata</taxon>
        <taxon>Vertebrata</taxon>
        <taxon>Euteleostomi</taxon>
        <taxon>Amphibia</taxon>
        <taxon>Batrachia</taxon>
        <taxon>Anura</taxon>
        <taxon>Neobatrachia</taxon>
        <taxon>Hyloidea</taxon>
        <taxon>Dendrobatidae</taxon>
        <taxon>Dendrobatinae</taxon>
        <taxon>Ranitomeya</taxon>
    </lineage>
</organism>
<feature type="chain" id="PRO_5046177191" evidence="2">
    <location>
        <begin position="24"/>
        <end position="125"/>
    </location>
</feature>
<reference evidence="3" key="1">
    <citation type="submission" date="2023-07" db="EMBL/GenBank/DDBJ databases">
        <authorList>
            <person name="Stuckert A."/>
        </authorList>
    </citation>
    <scope>NUCLEOTIDE SEQUENCE</scope>
</reference>
<feature type="region of interest" description="Disordered" evidence="1">
    <location>
        <begin position="21"/>
        <end position="70"/>
    </location>
</feature>
<dbReference type="EMBL" id="CAUEEQ010038521">
    <property type="protein sequence ID" value="CAJ0954419.1"/>
    <property type="molecule type" value="Genomic_DNA"/>
</dbReference>
<feature type="compositionally biased region" description="Basic and acidic residues" evidence="1">
    <location>
        <begin position="21"/>
        <end position="30"/>
    </location>
</feature>
<gene>
    <name evidence="3" type="ORF">RIMI_LOCUS14728930</name>
</gene>
<protein>
    <submittedName>
        <fullName evidence="3">Uncharacterized protein</fullName>
    </submittedName>
</protein>
<feature type="region of interest" description="Disordered" evidence="1">
    <location>
        <begin position="104"/>
        <end position="125"/>
    </location>
</feature>
<feature type="signal peptide" evidence="2">
    <location>
        <begin position="1"/>
        <end position="23"/>
    </location>
</feature>
<keyword evidence="2" id="KW-0732">Signal</keyword>
<evidence type="ECO:0000256" key="2">
    <source>
        <dbReference type="SAM" id="SignalP"/>
    </source>
</evidence>
<sequence length="125" mass="13911">MGTWTSLTAVVQTLLMLLRKSESQSHEKKPFFSKPGKTPSLNVDLGDSKNSPAYLKKKRKIKEDQVETGPANQKRWIASMKYLICTECQNQPGILYGGTSFQPSPLSSISEAPHEKKPPFIQTCA</sequence>
<keyword evidence="4" id="KW-1185">Reference proteome</keyword>